<reference evidence="3 4" key="1">
    <citation type="submission" date="2018-06" db="EMBL/GenBank/DDBJ databases">
        <title>Genomic Encyclopedia of Type Strains, Phase IV (KMG-IV): sequencing the most valuable type-strain genomes for metagenomic binning, comparative biology and taxonomic classification.</title>
        <authorList>
            <person name="Goeker M."/>
        </authorList>
    </citation>
    <scope>NUCLEOTIDE SEQUENCE [LARGE SCALE GENOMIC DNA]</scope>
    <source>
        <strain evidence="3 4">DSM 15140</strain>
    </source>
</reference>
<sequence>MTRLFKNWWDRLLFRDRGIIPTPRLLFLVAGVGVLLTIISVWRYSLLYICIATALVIALSLLDLLFSPRRKQVKANRVIPDELERQKNHSITITFQNDSSYDCMMRMVDQIPTSFQTVYPFNQIIKGNQTTTITYEVLPLERGKFSIDRLYVRYKSKFGLWEKQKTFSIEEVAHVIPNLTEMNRYLSDPQKYLLHEGVKIRKQKSGIGEFSKVRSYVVGDDPRKINWRQSAKLQEIMTNEYEPEHGKYVTLLIDCGRMMGVELTKGNRLEKVLEATMATAAAALKNGDYVSVIAFSKDIHAYVPPAKGLEHLDKILHAIYPLQVDPSESNYQNVLHYVQLKQKKRSLLLLFSDVHTFIHEDSMLQSLRQVRRKHLFMIIGIEDEQLQAKRSVYPSSVSLAMEKAIAQKQLQFKNKQILKWGKQGFSVLEAPKDRLAVRSISVYVDQLNRGAL</sequence>
<comment type="caution">
    <text evidence="3">The sequence shown here is derived from an EMBL/GenBank/DDBJ whole genome shotgun (WGS) entry which is preliminary data.</text>
</comment>
<dbReference type="Pfam" id="PF01882">
    <property type="entry name" value="DUF58"/>
    <property type="match status" value="1"/>
</dbReference>
<organism evidence="3 4">
    <name type="scientific">Paraliobacillus ryukyuensis</name>
    <dbReference type="NCBI Taxonomy" id="200904"/>
    <lineage>
        <taxon>Bacteria</taxon>
        <taxon>Bacillati</taxon>
        <taxon>Bacillota</taxon>
        <taxon>Bacilli</taxon>
        <taxon>Bacillales</taxon>
        <taxon>Bacillaceae</taxon>
        <taxon>Paraliobacillus</taxon>
    </lineage>
</organism>
<dbReference type="Proteomes" id="UP000252254">
    <property type="component" value="Unassembled WGS sequence"/>
</dbReference>
<gene>
    <name evidence="3" type="ORF">DES48_10837</name>
</gene>
<dbReference type="PANTHER" id="PTHR33608:SF3">
    <property type="entry name" value="SLR2013 PROTEIN"/>
    <property type="match status" value="1"/>
</dbReference>
<dbReference type="SUPFAM" id="SSF53300">
    <property type="entry name" value="vWA-like"/>
    <property type="match status" value="1"/>
</dbReference>
<proteinExistence type="predicted"/>
<dbReference type="EMBL" id="QNRI01000008">
    <property type="protein sequence ID" value="RBO95329.1"/>
    <property type="molecule type" value="Genomic_DNA"/>
</dbReference>
<evidence type="ECO:0000256" key="1">
    <source>
        <dbReference type="SAM" id="Phobius"/>
    </source>
</evidence>
<protein>
    <submittedName>
        <fullName evidence="3">Uncharacterized protein (DUF58 family)</fullName>
    </submittedName>
</protein>
<keyword evidence="4" id="KW-1185">Reference proteome</keyword>
<dbReference type="RefSeq" id="WP_245911425.1">
    <property type="nucleotide sequence ID" value="NZ_BAABQN010000012.1"/>
</dbReference>
<dbReference type="PANTHER" id="PTHR33608">
    <property type="entry name" value="BLL2464 PROTEIN"/>
    <property type="match status" value="1"/>
</dbReference>
<evidence type="ECO:0000313" key="4">
    <source>
        <dbReference type="Proteomes" id="UP000252254"/>
    </source>
</evidence>
<keyword evidence="1" id="KW-1133">Transmembrane helix</keyword>
<dbReference type="AlphaFoldDB" id="A0A366E0M7"/>
<dbReference type="Gene3D" id="3.40.50.410">
    <property type="entry name" value="von Willebrand factor, type A domain"/>
    <property type="match status" value="1"/>
</dbReference>
<dbReference type="InterPro" id="IPR002035">
    <property type="entry name" value="VWF_A"/>
</dbReference>
<accession>A0A366E0M7</accession>
<name>A0A366E0M7_9BACI</name>
<dbReference type="STRING" id="200904.GCA_900168775_02813"/>
<evidence type="ECO:0000313" key="3">
    <source>
        <dbReference type="EMBL" id="RBO95329.1"/>
    </source>
</evidence>
<keyword evidence="1" id="KW-0472">Membrane</keyword>
<feature type="transmembrane region" description="Helical" evidence="1">
    <location>
        <begin position="21"/>
        <end position="40"/>
    </location>
</feature>
<keyword evidence="1" id="KW-0812">Transmembrane</keyword>
<dbReference type="InterPro" id="IPR002881">
    <property type="entry name" value="DUF58"/>
</dbReference>
<evidence type="ECO:0000259" key="2">
    <source>
        <dbReference type="SMART" id="SM00327"/>
    </source>
</evidence>
<dbReference type="InterPro" id="IPR036465">
    <property type="entry name" value="vWFA_dom_sf"/>
</dbReference>
<feature type="domain" description="VWFA" evidence="2">
    <location>
        <begin position="246"/>
        <end position="422"/>
    </location>
</feature>
<feature type="transmembrane region" description="Helical" evidence="1">
    <location>
        <begin position="46"/>
        <end position="66"/>
    </location>
</feature>
<dbReference type="SMART" id="SM00327">
    <property type="entry name" value="VWA"/>
    <property type="match status" value="1"/>
</dbReference>